<gene>
    <name evidence="2" type="ORF">CLV58_108107</name>
</gene>
<dbReference type="OrthoDB" id="1093345at2"/>
<protein>
    <submittedName>
        <fullName evidence="2">Uncharacterized protein</fullName>
    </submittedName>
</protein>
<dbReference type="AlphaFoldDB" id="A0A2T0T0P1"/>
<comment type="caution">
    <text evidence="2">The sequence shown here is derived from an EMBL/GenBank/DDBJ whole genome shotgun (WGS) entry which is preliminary data.</text>
</comment>
<dbReference type="SUPFAM" id="SSF63829">
    <property type="entry name" value="Calcium-dependent phosphotriesterase"/>
    <property type="match status" value="1"/>
</dbReference>
<feature type="transmembrane region" description="Helical" evidence="1">
    <location>
        <begin position="5"/>
        <end position="22"/>
    </location>
</feature>
<keyword evidence="3" id="KW-1185">Reference proteome</keyword>
<reference evidence="2 3" key="1">
    <citation type="submission" date="2018-03" db="EMBL/GenBank/DDBJ databases">
        <title>Genomic Encyclopedia of Archaeal and Bacterial Type Strains, Phase II (KMG-II): from individual species to whole genera.</title>
        <authorList>
            <person name="Goeker M."/>
        </authorList>
    </citation>
    <scope>NUCLEOTIDE SEQUENCE [LARGE SCALE GENOMIC DNA]</scope>
    <source>
        <strain evidence="2 3">DSM 28354</strain>
    </source>
</reference>
<dbReference type="RefSeq" id="WP_106137903.1">
    <property type="nucleotide sequence ID" value="NZ_PVTE01000008.1"/>
</dbReference>
<name>A0A2T0T0P1_9BACT</name>
<evidence type="ECO:0000313" key="2">
    <source>
        <dbReference type="EMBL" id="PRY39217.1"/>
    </source>
</evidence>
<sequence length="910" mass="101082">MNRRILIGIGVVIVAIAGWLGYRQMHPPGRTVGSLMPSGSLLVLASNRLQDTVSAQELRTQISLQQLPVFAEARQRLDRFLYATADTATALTFIRNKNVRYSLHPITKTTLDFIVYIPITDGAADRSYLDKLTNPDPRYHRVLNHVFRNEKIFDLVARSGEQLGSFILTDDFLVVSTSGILIENVAERLHQSLSLPRSEPAFRVDADHWAGLTMRPEVLQSLFENTGSLVRLFLPESIDLQFRPSGSHTHLIGYASDEIGNRQDVADLFAGQTPRRIQSADLIPQTTATIYYIGLTDPTRFGRSMSRLLSSASGDFLRDRFSQIKSAAPAVYAALGSDVLLCRLESSGDRDARVLVLNTANSQQLKALSTAWQQVAIQAGARRIPPPVDFLGHKLLRLDVPELPASLFSSLFSGFRQSWITQHGNALIIANGEDVMQDYLQQVQRKLVWATDERQSDLLNNTLRPANFTALLRLNRQANGQMAVMANWPLGWQNLFDSQGDGVSSSFDNLETMAYQASYGNENILSTVVLGRTTRRASQAVQNRVLLQKRIELEEPLVATPIVTGSFSRGSAQFFAQTGTGQLTFISPYGDKIGPVSTDGPIRSNALSVDFLNNGRLQYLFMTDRSLYIVDPAPRKIQLKRIALPAGIDPTYLTRPRGATHRNWIALATHANGSVYALDRQQQAFVRIASPNQKLPLLHPIQVQATPKGMTMLAAQADGTVQYWQENGAAFPNFPVRIQRKSAESALVQLASPALLPFGQATIQVITEEGELMQLSTTGQVQKRIQLYRPVRRGVFKLFPDESQTTWLLLRETDTEVAILNQKGEQQFDVRALQPGTTIVRYHRLGAGVTIVSIKSGAFTTLYDLNGRTIGDRPIPSDFPVALQFDAQTNELYILSGSQKTVQLFSIRMR</sequence>
<dbReference type="EMBL" id="PVTE01000008">
    <property type="protein sequence ID" value="PRY39217.1"/>
    <property type="molecule type" value="Genomic_DNA"/>
</dbReference>
<keyword evidence="1" id="KW-0812">Transmembrane</keyword>
<dbReference type="Proteomes" id="UP000238375">
    <property type="component" value="Unassembled WGS sequence"/>
</dbReference>
<evidence type="ECO:0000313" key="3">
    <source>
        <dbReference type="Proteomes" id="UP000238375"/>
    </source>
</evidence>
<evidence type="ECO:0000256" key="1">
    <source>
        <dbReference type="SAM" id="Phobius"/>
    </source>
</evidence>
<keyword evidence="1" id="KW-1133">Transmembrane helix</keyword>
<organism evidence="2 3">
    <name type="scientific">Spirosoma oryzae</name>
    <dbReference type="NCBI Taxonomy" id="1469603"/>
    <lineage>
        <taxon>Bacteria</taxon>
        <taxon>Pseudomonadati</taxon>
        <taxon>Bacteroidota</taxon>
        <taxon>Cytophagia</taxon>
        <taxon>Cytophagales</taxon>
        <taxon>Cytophagaceae</taxon>
        <taxon>Spirosoma</taxon>
    </lineage>
</organism>
<proteinExistence type="predicted"/>
<keyword evidence="1" id="KW-0472">Membrane</keyword>
<accession>A0A2T0T0P1</accession>